<dbReference type="PANTHER" id="PTHR14949:SF51">
    <property type="entry name" value="VON WILLEBRAND FACTOR D AND EGF DOMAIN-CONTAINING PROTEIN"/>
    <property type="match status" value="1"/>
</dbReference>
<dbReference type="PROSITE" id="PS50228">
    <property type="entry name" value="SUEL_LECTIN"/>
    <property type="match status" value="1"/>
</dbReference>
<keyword evidence="1 4" id="KW-0732">Signal</keyword>
<keyword evidence="2" id="KW-1015">Disulfide bond</keyword>
<dbReference type="InterPro" id="IPR050969">
    <property type="entry name" value="Dev_Signal_Modulators"/>
</dbReference>
<accession>A0ABM4BRX5</accession>
<evidence type="ECO:0000259" key="5">
    <source>
        <dbReference type="PROSITE" id="PS50228"/>
    </source>
</evidence>
<dbReference type="Proteomes" id="UP001652625">
    <property type="component" value="Chromosome 04"/>
</dbReference>
<evidence type="ECO:0000259" key="6">
    <source>
        <dbReference type="PROSITE" id="PS51233"/>
    </source>
</evidence>
<protein>
    <submittedName>
        <fullName evidence="8">von Willebrand factor D and EGF domain-containing protein isoform X6</fullName>
    </submittedName>
</protein>
<dbReference type="CDD" id="cd22827">
    <property type="entry name" value="Gal_Rha_Lectin_SUL-I-like"/>
    <property type="match status" value="1"/>
</dbReference>
<dbReference type="Pfam" id="PF00094">
    <property type="entry name" value="VWD"/>
    <property type="match status" value="1"/>
</dbReference>
<dbReference type="InterPro" id="IPR001846">
    <property type="entry name" value="VWF_type-D"/>
</dbReference>
<dbReference type="Pfam" id="PF25776">
    <property type="entry name" value="Ig_VWDE"/>
    <property type="match status" value="1"/>
</dbReference>
<dbReference type="InterPro" id="IPR000922">
    <property type="entry name" value="Lectin_gal-bd_dom"/>
</dbReference>
<dbReference type="PANTHER" id="PTHR14949">
    <property type="entry name" value="EGF-LIKE-DOMAIN, MULTIPLE 7, 8"/>
    <property type="match status" value="1"/>
</dbReference>
<dbReference type="InterPro" id="IPR043159">
    <property type="entry name" value="Lectin_gal-bd_sf"/>
</dbReference>
<dbReference type="PROSITE" id="PS51233">
    <property type="entry name" value="VWFD"/>
    <property type="match status" value="1"/>
</dbReference>
<feature type="chain" id="PRO_5046334268" evidence="4">
    <location>
        <begin position="21"/>
        <end position="790"/>
    </location>
</feature>
<feature type="signal peptide" evidence="4">
    <location>
        <begin position="1"/>
        <end position="20"/>
    </location>
</feature>
<dbReference type="GeneID" id="100198982"/>
<evidence type="ECO:0000313" key="7">
    <source>
        <dbReference type="Proteomes" id="UP001652625"/>
    </source>
</evidence>
<evidence type="ECO:0000256" key="1">
    <source>
        <dbReference type="ARBA" id="ARBA00022729"/>
    </source>
</evidence>
<dbReference type="Gene3D" id="2.60.120.740">
    <property type="match status" value="1"/>
</dbReference>
<dbReference type="InterPro" id="IPR057885">
    <property type="entry name" value="Ig_VWDE"/>
</dbReference>
<proteinExistence type="predicted"/>
<feature type="region of interest" description="Disordered" evidence="3">
    <location>
        <begin position="734"/>
        <end position="753"/>
    </location>
</feature>
<organism evidence="7 8">
    <name type="scientific">Hydra vulgaris</name>
    <name type="common">Hydra</name>
    <name type="synonym">Hydra attenuata</name>
    <dbReference type="NCBI Taxonomy" id="6087"/>
    <lineage>
        <taxon>Eukaryota</taxon>
        <taxon>Metazoa</taxon>
        <taxon>Cnidaria</taxon>
        <taxon>Hydrozoa</taxon>
        <taxon>Hydroidolina</taxon>
        <taxon>Anthoathecata</taxon>
        <taxon>Aplanulata</taxon>
        <taxon>Hydridae</taxon>
        <taxon>Hydra</taxon>
    </lineage>
</organism>
<dbReference type="SMART" id="SM00216">
    <property type="entry name" value="VWD"/>
    <property type="match status" value="1"/>
</dbReference>
<name>A0ABM4BRX5_HYDVU</name>
<evidence type="ECO:0000256" key="3">
    <source>
        <dbReference type="SAM" id="MobiDB-lite"/>
    </source>
</evidence>
<keyword evidence="7" id="KW-1185">Reference proteome</keyword>
<feature type="domain" description="VWFD" evidence="6">
    <location>
        <begin position="590"/>
        <end position="768"/>
    </location>
</feature>
<evidence type="ECO:0000256" key="2">
    <source>
        <dbReference type="ARBA" id="ARBA00023157"/>
    </source>
</evidence>
<gene>
    <name evidence="8" type="primary">LOC100198982</name>
</gene>
<evidence type="ECO:0000313" key="8">
    <source>
        <dbReference type="RefSeq" id="XP_065651895.1"/>
    </source>
</evidence>
<dbReference type="Pfam" id="PF02140">
    <property type="entry name" value="SUEL_Lectin"/>
    <property type="match status" value="1"/>
</dbReference>
<dbReference type="RefSeq" id="XP_065651895.1">
    <property type="nucleotide sequence ID" value="XM_065795823.1"/>
</dbReference>
<reference evidence="8" key="1">
    <citation type="submission" date="2025-08" db="UniProtKB">
        <authorList>
            <consortium name="RefSeq"/>
        </authorList>
    </citation>
    <scope>IDENTIFICATION</scope>
</reference>
<evidence type="ECO:0000256" key="4">
    <source>
        <dbReference type="SAM" id="SignalP"/>
    </source>
</evidence>
<feature type="domain" description="SUEL-type lectin" evidence="5">
    <location>
        <begin position="128"/>
        <end position="214"/>
    </location>
</feature>
<sequence length="790" mass="88272">MVFTFNKLLLVYSAITPLLASNCVVSEWYSWGFCTAPCGNNGVSCRSRTKVVTESNTGICPESLLDCKVCNRFCYNSGYPMKDQCKCDKGISGNCCEYGGGHITLPPDYVPFVNSTKQPATTTSIVTICEYDAKEIQCPTKTLIRIQSAMYGRLDNAVCNTGNFNVLNCKKNVEEVVQKLCNNNNKCVIASNNDQFGDPCFGVFKYTFISYVCYSENPCLGYLAIEDYQRSTAFIGSVSGPLACDRPFKTTWYRFTSGAGGKIPTKDPPPYSCGVKNPVWLNGAEPTGVNEIKTIPACVVVDKNPCANKVDVQVKKCFQNNEEYFVYYLQPVPGCPMRYCAGSEKKCDPGENSQTGFTPCSSSFPKIDKDPVVTVGVKNKRIRFGCKFNTVKDSKARYEVTWFQGPEEKQIKGPEIFTSDQNEAFLQNTNKYGENATFCMGYNIYCKVHSYYIGTESLKSPVRKSNEFFAGFQITPKILDLSEKDKPQKITVTSTVPIVCEDGTESCEVLVELGQTKTDSFVDYCTLKFKPGPAGQKHEVEVVAKRDFVDDGLQRMFLKLFIPDHIDPVDWNCHKKITDVEIKTADVKTSRCTSTGDPHLKTFDQHYYNHFYVGDYVLVQSTARNFKVHVRTFACGSVSCNCGVAAQEGDDVIVIDMCRDNVPRARFASTVEPQSGTTITRNNNGKSFMITFPSGAFVKFDAFHWYANFYYANIDVQVPSDDFQNTQGLCGTFDNNQGNERIPRGEQSSTNDQNKFTESWKLNFVESLFYFKGGPQKCTATRAKTYCVCS</sequence>